<evidence type="ECO:0000313" key="1">
    <source>
        <dbReference type="EMBL" id="JAH78083.1"/>
    </source>
</evidence>
<reference evidence="1" key="2">
    <citation type="journal article" date="2015" name="Fish Shellfish Immunol.">
        <title>Early steps in the European eel (Anguilla anguilla)-Vibrio vulnificus interaction in the gills: Role of the RtxA13 toxin.</title>
        <authorList>
            <person name="Callol A."/>
            <person name="Pajuelo D."/>
            <person name="Ebbesson L."/>
            <person name="Teles M."/>
            <person name="MacKenzie S."/>
            <person name="Amaro C."/>
        </authorList>
    </citation>
    <scope>NUCLEOTIDE SEQUENCE</scope>
</reference>
<dbReference type="AlphaFoldDB" id="A0A0E9VLH5"/>
<accession>A0A0E9VLH5</accession>
<name>A0A0E9VLH5_ANGAN</name>
<sequence>MLIMTKYSTDITNVFNVKIDKRVIFLHRNKATFSCSSSW</sequence>
<reference evidence="1" key="1">
    <citation type="submission" date="2014-11" db="EMBL/GenBank/DDBJ databases">
        <authorList>
            <person name="Amaro Gonzalez C."/>
        </authorList>
    </citation>
    <scope>NUCLEOTIDE SEQUENCE</scope>
</reference>
<proteinExistence type="predicted"/>
<dbReference type="EMBL" id="GBXM01030494">
    <property type="protein sequence ID" value="JAH78083.1"/>
    <property type="molecule type" value="Transcribed_RNA"/>
</dbReference>
<organism evidence="1">
    <name type="scientific">Anguilla anguilla</name>
    <name type="common">European freshwater eel</name>
    <name type="synonym">Muraena anguilla</name>
    <dbReference type="NCBI Taxonomy" id="7936"/>
    <lineage>
        <taxon>Eukaryota</taxon>
        <taxon>Metazoa</taxon>
        <taxon>Chordata</taxon>
        <taxon>Craniata</taxon>
        <taxon>Vertebrata</taxon>
        <taxon>Euteleostomi</taxon>
        <taxon>Actinopterygii</taxon>
        <taxon>Neopterygii</taxon>
        <taxon>Teleostei</taxon>
        <taxon>Anguilliformes</taxon>
        <taxon>Anguillidae</taxon>
        <taxon>Anguilla</taxon>
    </lineage>
</organism>
<protein>
    <submittedName>
        <fullName evidence="1">Uncharacterized protein</fullName>
    </submittedName>
</protein>